<dbReference type="InterPro" id="IPR036237">
    <property type="entry name" value="Xyl_isomerase-like_sf"/>
</dbReference>
<dbReference type="EMBL" id="MHKL01000005">
    <property type="protein sequence ID" value="OGY89917.1"/>
    <property type="molecule type" value="Genomic_DNA"/>
</dbReference>
<dbReference type="AlphaFoldDB" id="A0A1G2BNP2"/>
<reference evidence="1 2" key="1">
    <citation type="journal article" date="2016" name="Nat. Commun.">
        <title>Thousands of microbial genomes shed light on interconnected biogeochemical processes in an aquifer system.</title>
        <authorList>
            <person name="Anantharaman K."/>
            <person name="Brown C.T."/>
            <person name="Hug L.A."/>
            <person name="Sharon I."/>
            <person name="Castelle C.J."/>
            <person name="Probst A.J."/>
            <person name="Thomas B.C."/>
            <person name="Singh A."/>
            <person name="Wilkins M.J."/>
            <person name="Karaoz U."/>
            <person name="Brodie E.L."/>
            <person name="Williams K.H."/>
            <person name="Hubbard S.S."/>
            <person name="Banfield J.F."/>
        </authorList>
    </citation>
    <scope>NUCLEOTIDE SEQUENCE [LARGE SCALE GENOMIC DNA]</scope>
</reference>
<dbReference type="STRING" id="1798550.A2927_01060"/>
<dbReference type="SUPFAM" id="SSF51658">
    <property type="entry name" value="Xylose isomerase-like"/>
    <property type="match status" value="1"/>
</dbReference>
<evidence type="ECO:0008006" key="3">
    <source>
        <dbReference type="Google" id="ProtNLM"/>
    </source>
</evidence>
<gene>
    <name evidence="1" type="ORF">A2927_01060</name>
</gene>
<name>A0A1G2BNP2_9BACT</name>
<proteinExistence type="predicted"/>
<organism evidence="1 2">
    <name type="scientific">Candidatus Komeilibacteria bacterium RIFCSPLOWO2_01_FULL_45_10</name>
    <dbReference type="NCBI Taxonomy" id="1798550"/>
    <lineage>
        <taxon>Bacteria</taxon>
        <taxon>Candidatus Komeiliibacteriota</taxon>
    </lineage>
</organism>
<accession>A0A1G2BNP2</accession>
<evidence type="ECO:0000313" key="2">
    <source>
        <dbReference type="Proteomes" id="UP000178849"/>
    </source>
</evidence>
<dbReference type="Gene3D" id="3.20.20.150">
    <property type="entry name" value="Divalent-metal-dependent TIM barrel enzymes"/>
    <property type="match status" value="1"/>
</dbReference>
<evidence type="ECO:0000313" key="1">
    <source>
        <dbReference type="EMBL" id="OGY89917.1"/>
    </source>
</evidence>
<dbReference type="Proteomes" id="UP000178849">
    <property type="component" value="Unassembled WGS sequence"/>
</dbReference>
<protein>
    <recommendedName>
        <fullName evidence="3">Xylose isomerase-like TIM barrel domain-containing protein</fullName>
    </recommendedName>
</protein>
<sequence>MKPIIGFSLNGLYRWSKDLDFLLKNLRQNVPAAQAIELSHHWTLKEILKNARHLKRYRFRSFHLPKKNYPQWIKDLNQHQRQLNLNHLVIHPNVIKNWAAIIESKIPIAAENMDKYKKKFKTMAEMAKLFRQRPALKLCLDINHLATQFPGQMAFWQKKFKKQIKEIHLSAINRNYYSFAKQPKHALCLFDKNILKGLKIKDRPVILEGAVPAGRWDLAKKEFALVNAHLKTLK</sequence>
<comment type="caution">
    <text evidence="1">The sequence shown here is derived from an EMBL/GenBank/DDBJ whole genome shotgun (WGS) entry which is preliminary data.</text>
</comment>